<dbReference type="GO" id="GO:0030514">
    <property type="term" value="P:negative regulation of BMP signaling pathway"/>
    <property type="evidence" value="ECO:0007669"/>
    <property type="project" value="TreeGrafter"/>
</dbReference>
<evidence type="ECO:0000313" key="8">
    <source>
        <dbReference type="EMBL" id="RMB92755.1"/>
    </source>
</evidence>
<feature type="domain" description="VWC2L-like N-terminal" evidence="7">
    <location>
        <begin position="317"/>
        <end position="356"/>
    </location>
</feature>
<evidence type="ECO:0000256" key="5">
    <source>
        <dbReference type="ARBA" id="ARBA00034103"/>
    </source>
</evidence>
<keyword evidence="9" id="KW-1185">Reference proteome</keyword>
<evidence type="ECO:0000256" key="3">
    <source>
        <dbReference type="ARBA" id="ARBA00022729"/>
    </source>
</evidence>
<proteinExistence type="predicted"/>
<dbReference type="Pfam" id="PF23334">
    <property type="entry name" value="VWC2L_2nd"/>
    <property type="match status" value="1"/>
</dbReference>
<dbReference type="GO" id="GO:0045202">
    <property type="term" value="C:synapse"/>
    <property type="evidence" value="ECO:0007669"/>
    <property type="project" value="UniProtKB-SubCell"/>
</dbReference>
<gene>
    <name evidence="8" type="ORF">DUI87_30805</name>
</gene>
<name>A0A3M0IVQ7_HIRRU</name>
<comment type="caution">
    <text evidence="8">The sequence shown here is derived from an EMBL/GenBank/DDBJ whole genome shotgun (WGS) entry which is preliminary data.</text>
</comment>
<evidence type="ECO:0000256" key="4">
    <source>
        <dbReference type="ARBA" id="ARBA00023018"/>
    </source>
</evidence>
<reference evidence="8 9" key="1">
    <citation type="submission" date="2018-07" db="EMBL/GenBank/DDBJ databases">
        <title>A high quality draft genome assembly of the barn swallow (H. rustica rustica).</title>
        <authorList>
            <person name="Formenti G."/>
            <person name="Chiara M."/>
            <person name="Poveda L."/>
            <person name="Francoijs K.-J."/>
            <person name="Bonisoli-Alquati A."/>
            <person name="Canova L."/>
            <person name="Gianfranceschi L."/>
            <person name="Horner D.S."/>
            <person name="Saino N."/>
        </authorList>
    </citation>
    <scope>NUCLEOTIDE SEQUENCE [LARGE SCALE GENOMIC DNA]</scope>
    <source>
        <strain evidence="8">Chelidonia</strain>
        <tissue evidence="8">Blood</tissue>
    </source>
</reference>
<sequence>MVRYIHQWLTANESAERKMDKTLLDLTDAQPDDVVMTLLRVAPSCDRAATSMWMMIMSTPKTVEEVQQILLDVLGNWPEYSTCTSDGDKRGVFDLAATVVMWKILQEPCCPHVLIVFFPQLFVHLLFQVFFSTLDMPDEVDTLWKRCQEQHSLAISPNRFAVQTLKSLLCLVQCEHVVVSMERKRGWDTLLCVDTHHYAVGLLARVVQEKHCQKHGLMSIPPGDLVALASSEGSVKVLCLAVGQLSVLRGPGVEDTVTCVGLIAFHKGALTAAPQADSFIARVCTIRAAINHEDYPADEGDQTSSNDNLIFDDYRGKGCVDDSGFVYKLGERFFPGHSNCPCVCTEDGPVCDQPECPKIHPKCTKVEHNGCCPECKEVKNFCEYHGKNYKILEEFKIQTWFQEPFKLIKSCGTEQICEYKSPKAIATLTHQMWAQDTQDEAHLCPSSALLICRAPQECLQKNGKDNAVSGYRQPSPCEWCRCEPSNEVHCVVADCAVPECVNPVYEPEQCCPVCKNGRGEERRGEERRGEERRGEERRGEERRGEEEREERRGEERRGEERRGEERRGEERRGEERRGEERRGEERRGEERRGEERRGEERREERRGEERRIN</sequence>
<dbReference type="PANTHER" id="PTHR46252">
    <property type="entry name" value="BRORIN FAMILY MEMBER"/>
    <property type="match status" value="1"/>
</dbReference>
<dbReference type="Pfam" id="PF23333">
    <property type="entry name" value="VWC2L_1st"/>
    <property type="match status" value="1"/>
</dbReference>
<accession>A0A3M0IVQ7</accession>
<dbReference type="GO" id="GO:0032281">
    <property type="term" value="C:AMPA glutamate receptor complex"/>
    <property type="evidence" value="ECO:0007669"/>
    <property type="project" value="TreeGrafter"/>
</dbReference>
<dbReference type="InterPro" id="IPR059152">
    <property type="entry name" value="VWC2L_N"/>
</dbReference>
<evidence type="ECO:0000256" key="6">
    <source>
        <dbReference type="SAM" id="MobiDB-lite"/>
    </source>
</evidence>
<dbReference type="GO" id="GO:0005615">
    <property type="term" value="C:extracellular space"/>
    <property type="evidence" value="ECO:0007669"/>
    <property type="project" value="TreeGrafter"/>
</dbReference>
<keyword evidence="4" id="KW-0770">Synapse</keyword>
<dbReference type="Proteomes" id="UP000269221">
    <property type="component" value="Unassembled WGS sequence"/>
</dbReference>
<organism evidence="8 9">
    <name type="scientific">Hirundo rustica rustica</name>
    <dbReference type="NCBI Taxonomy" id="333673"/>
    <lineage>
        <taxon>Eukaryota</taxon>
        <taxon>Metazoa</taxon>
        <taxon>Chordata</taxon>
        <taxon>Craniata</taxon>
        <taxon>Vertebrata</taxon>
        <taxon>Euteleostomi</taxon>
        <taxon>Archelosauria</taxon>
        <taxon>Archosauria</taxon>
        <taxon>Dinosauria</taxon>
        <taxon>Saurischia</taxon>
        <taxon>Theropoda</taxon>
        <taxon>Coelurosauria</taxon>
        <taxon>Aves</taxon>
        <taxon>Neognathae</taxon>
        <taxon>Neoaves</taxon>
        <taxon>Telluraves</taxon>
        <taxon>Australaves</taxon>
        <taxon>Passeriformes</taxon>
        <taxon>Sylvioidea</taxon>
        <taxon>Hirundinidae</taxon>
        <taxon>Hirundo</taxon>
    </lineage>
</organism>
<keyword evidence="3" id="KW-0732">Signal</keyword>
<evidence type="ECO:0000256" key="2">
    <source>
        <dbReference type="ARBA" id="ARBA00022525"/>
    </source>
</evidence>
<dbReference type="SUPFAM" id="SSF57603">
    <property type="entry name" value="FnI-like domain"/>
    <property type="match status" value="1"/>
</dbReference>
<dbReference type="OrthoDB" id="8574072at2759"/>
<evidence type="ECO:0000259" key="7">
    <source>
        <dbReference type="Pfam" id="PF23333"/>
    </source>
</evidence>
<comment type="subcellular location">
    <subcellularLocation>
        <location evidence="1">Secreted</location>
    </subcellularLocation>
    <subcellularLocation>
        <location evidence="5">Synapse</location>
    </subcellularLocation>
</comment>
<protein>
    <recommendedName>
        <fullName evidence="7">VWC2L-like N-terminal domain-containing protein</fullName>
    </recommendedName>
</protein>
<evidence type="ECO:0000256" key="1">
    <source>
        <dbReference type="ARBA" id="ARBA00004613"/>
    </source>
</evidence>
<keyword evidence="2" id="KW-0964">Secreted</keyword>
<dbReference type="AlphaFoldDB" id="A0A3M0IVQ7"/>
<dbReference type="InterPro" id="IPR042979">
    <property type="entry name" value="VWC2/VWC2L"/>
</dbReference>
<evidence type="ECO:0000313" key="9">
    <source>
        <dbReference type="Proteomes" id="UP000269221"/>
    </source>
</evidence>
<feature type="region of interest" description="Disordered" evidence="6">
    <location>
        <begin position="525"/>
        <end position="613"/>
    </location>
</feature>
<dbReference type="EMBL" id="QRBI01000218">
    <property type="protein sequence ID" value="RMB92755.1"/>
    <property type="molecule type" value="Genomic_DNA"/>
</dbReference>
<dbReference type="PANTHER" id="PTHR46252:SF2">
    <property type="entry name" value="VON WILLEBRAND FACTOR C DOMAIN-CONTAINING PROTEIN 2-LIKE"/>
    <property type="match status" value="1"/>
</dbReference>